<dbReference type="Pfam" id="PF04972">
    <property type="entry name" value="BON"/>
    <property type="match status" value="1"/>
</dbReference>
<evidence type="ECO:0000313" key="3">
    <source>
        <dbReference type="Proteomes" id="UP000607435"/>
    </source>
</evidence>
<keyword evidence="3" id="KW-1185">Reference proteome</keyword>
<sequence length="80" mass="9000">MMKNNVELQSDVIDSIKQKEVKNALRRSSINHNDINIKVSGTAVTLSGKIISLYQKDKAEHIVGKTPGIWHVNNDLELNF</sequence>
<accession>A0ABR6Y0Z8</accession>
<reference evidence="2 3" key="1">
    <citation type="submission" date="2020-08" db="EMBL/GenBank/DDBJ databases">
        <title>Winogradskyella ouciana sp. nov., isolated from the hadal seawater of the Mariana Trench.</title>
        <authorList>
            <person name="He X."/>
        </authorList>
    </citation>
    <scope>NUCLEOTIDE SEQUENCE [LARGE SCALE GENOMIC DNA]</scope>
    <source>
        <strain evidence="2 3">KCTC 22026</strain>
    </source>
</reference>
<comment type="caution">
    <text evidence="2">The sequence shown here is derived from an EMBL/GenBank/DDBJ whole genome shotgun (WGS) entry which is preliminary data.</text>
</comment>
<organism evidence="2 3">
    <name type="scientific">Winogradskyella echinorum</name>
    <dbReference type="NCBI Taxonomy" id="538189"/>
    <lineage>
        <taxon>Bacteria</taxon>
        <taxon>Pseudomonadati</taxon>
        <taxon>Bacteroidota</taxon>
        <taxon>Flavobacteriia</taxon>
        <taxon>Flavobacteriales</taxon>
        <taxon>Flavobacteriaceae</taxon>
        <taxon>Winogradskyella</taxon>
    </lineage>
</organism>
<proteinExistence type="predicted"/>
<protein>
    <submittedName>
        <fullName evidence="2">BON domain-containing protein</fullName>
    </submittedName>
</protein>
<feature type="domain" description="BON" evidence="1">
    <location>
        <begin position="13"/>
        <end position="80"/>
    </location>
</feature>
<gene>
    <name evidence="2" type="ORF">H6H04_08560</name>
</gene>
<dbReference type="EMBL" id="JACOME010000002">
    <property type="protein sequence ID" value="MBC3846429.1"/>
    <property type="molecule type" value="Genomic_DNA"/>
</dbReference>
<dbReference type="Proteomes" id="UP000607435">
    <property type="component" value="Unassembled WGS sequence"/>
</dbReference>
<dbReference type="RefSeq" id="WP_186845547.1">
    <property type="nucleotide sequence ID" value="NZ_JACOME010000002.1"/>
</dbReference>
<dbReference type="InterPro" id="IPR007055">
    <property type="entry name" value="BON_dom"/>
</dbReference>
<evidence type="ECO:0000313" key="2">
    <source>
        <dbReference type="EMBL" id="MBC3846429.1"/>
    </source>
</evidence>
<evidence type="ECO:0000259" key="1">
    <source>
        <dbReference type="PROSITE" id="PS50914"/>
    </source>
</evidence>
<dbReference type="PROSITE" id="PS50914">
    <property type="entry name" value="BON"/>
    <property type="match status" value="1"/>
</dbReference>
<name>A0ABR6Y0Z8_9FLAO</name>
<dbReference type="Gene3D" id="3.30.1340.30">
    <property type="match status" value="1"/>
</dbReference>